<dbReference type="EMBL" id="CAJVPW010004252">
    <property type="protein sequence ID" value="CAG8537451.1"/>
    <property type="molecule type" value="Genomic_DNA"/>
</dbReference>
<accession>A0ACA9LLB7</accession>
<proteinExistence type="predicted"/>
<evidence type="ECO:0000313" key="2">
    <source>
        <dbReference type="Proteomes" id="UP000789366"/>
    </source>
</evidence>
<organism evidence="1 2">
    <name type="scientific">Cetraspora pellucida</name>
    <dbReference type="NCBI Taxonomy" id="1433469"/>
    <lineage>
        <taxon>Eukaryota</taxon>
        <taxon>Fungi</taxon>
        <taxon>Fungi incertae sedis</taxon>
        <taxon>Mucoromycota</taxon>
        <taxon>Glomeromycotina</taxon>
        <taxon>Glomeromycetes</taxon>
        <taxon>Diversisporales</taxon>
        <taxon>Gigasporaceae</taxon>
        <taxon>Cetraspora</taxon>
    </lineage>
</organism>
<protein>
    <submittedName>
        <fullName evidence="1">17923_t:CDS:1</fullName>
    </submittedName>
</protein>
<gene>
    <name evidence="1" type="ORF">SPELUC_LOCUS4646</name>
</gene>
<sequence length="287" mass="31896">MKRLIFAVLLEIFFFTISILSAPVTFHCPCKQNPCEVCKIDWTVEESSCDLDGCGERPVIIVRGTHSALDCTKFPGPTVYAKPNQNIQVLVRNNLSEPTTIHWHGLLMGGTPFSDGVPAINECPIQPGVSFVYDFRANNESGTYWYHSHFKPQRMDGLYGSLIINETDPNYMNYEEHNILISDWYHEKAEILLAEYQNTASNYPYNNVNAEPVPYSVLINGEGKGNCAKNCNSTNPCDPSKENCTGPCRNSCSPSCEVNLCCTSADTGVVYDLSKGGNHRFRITNAG</sequence>
<evidence type="ECO:0000313" key="1">
    <source>
        <dbReference type="EMBL" id="CAG8537451.1"/>
    </source>
</evidence>
<keyword evidence="2" id="KW-1185">Reference proteome</keyword>
<comment type="caution">
    <text evidence="1">The sequence shown here is derived from an EMBL/GenBank/DDBJ whole genome shotgun (WGS) entry which is preliminary data.</text>
</comment>
<reference evidence="1" key="1">
    <citation type="submission" date="2021-06" db="EMBL/GenBank/DDBJ databases">
        <authorList>
            <person name="Kallberg Y."/>
            <person name="Tangrot J."/>
            <person name="Rosling A."/>
        </authorList>
    </citation>
    <scope>NUCLEOTIDE SEQUENCE</scope>
    <source>
        <strain evidence="1">28 12/20/2015</strain>
    </source>
</reference>
<dbReference type="Proteomes" id="UP000789366">
    <property type="component" value="Unassembled WGS sequence"/>
</dbReference>
<name>A0ACA9LLB7_9GLOM</name>
<feature type="non-terminal residue" evidence="1">
    <location>
        <position position="287"/>
    </location>
</feature>